<protein>
    <recommendedName>
        <fullName evidence="4">E3 SUMO-protein ligase NSE2</fullName>
    </recommendedName>
</protein>
<feature type="compositionally biased region" description="Acidic residues" evidence="1">
    <location>
        <begin position="138"/>
        <end position="148"/>
    </location>
</feature>
<dbReference type="InterPro" id="IPR013083">
    <property type="entry name" value="Znf_RING/FYVE/PHD"/>
</dbReference>
<evidence type="ECO:0000256" key="1">
    <source>
        <dbReference type="SAM" id="MobiDB-lite"/>
    </source>
</evidence>
<evidence type="ECO:0000313" key="2">
    <source>
        <dbReference type="EMBL" id="KAL1504226.1"/>
    </source>
</evidence>
<evidence type="ECO:0000313" key="3">
    <source>
        <dbReference type="Proteomes" id="UP001515480"/>
    </source>
</evidence>
<reference evidence="2 3" key="1">
    <citation type="journal article" date="2024" name="Science">
        <title>Giant polyketide synthase enzymes in the biosynthesis of giant marine polyether toxins.</title>
        <authorList>
            <person name="Fallon T.R."/>
            <person name="Shende V.V."/>
            <person name="Wierzbicki I.H."/>
            <person name="Pendleton A.L."/>
            <person name="Watervoot N.F."/>
            <person name="Auber R.P."/>
            <person name="Gonzalez D.J."/>
            <person name="Wisecaver J.H."/>
            <person name="Moore B.S."/>
        </authorList>
    </citation>
    <scope>NUCLEOTIDE SEQUENCE [LARGE SCALE GENOMIC DNA]</scope>
    <source>
        <strain evidence="2 3">12B1</strain>
    </source>
</reference>
<sequence length="213" mass="24185">MTMELRATVHQKCDELMKLEWNSPDDHSEAIKGILEQAERVHQARKHFGVQVTESMFTRCEENLRAALVARNQHHAFHLTLQKFPDEISTDLSPRDVKAAFQKSYQDRANETRVDGSPEMIKLRNLKNGEAGSSSEKIDDDDVSEMEPEGGMRPVYSTSCPGKCHFSFNGIMSMMKKSKKIKCPTAGCPNLNLKPQDLMDSKDMIRELKKRAS</sequence>
<dbReference type="Proteomes" id="UP001515480">
    <property type="component" value="Unassembled WGS sequence"/>
</dbReference>
<comment type="caution">
    <text evidence="2">The sequence shown here is derived from an EMBL/GenBank/DDBJ whole genome shotgun (WGS) entry which is preliminary data.</text>
</comment>
<proteinExistence type="predicted"/>
<evidence type="ECO:0008006" key="4">
    <source>
        <dbReference type="Google" id="ProtNLM"/>
    </source>
</evidence>
<dbReference type="Gene3D" id="3.30.40.10">
    <property type="entry name" value="Zinc/RING finger domain, C3HC4 (zinc finger)"/>
    <property type="match status" value="1"/>
</dbReference>
<dbReference type="AlphaFoldDB" id="A0AB34IP53"/>
<dbReference type="EMBL" id="JBGBPQ010000020">
    <property type="protein sequence ID" value="KAL1504226.1"/>
    <property type="molecule type" value="Genomic_DNA"/>
</dbReference>
<gene>
    <name evidence="2" type="ORF">AB1Y20_010635</name>
</gene>
<feature type="region of interest" description="Disordered" evidence="1">
    <location>
        <begin position="125"/>
        <end position="154"/>
    </location>
</feature>
<keyword evidence="3" id="KW-1185">Reference proteome</keyword>
<organism evidence="2 3">
    <name type="scientific">Prymnesium parvum</name>
    <name type="common">Toxic golden alga</name>
    <dbReference type="NCBI Taxonomy" id="97485"/>
    <lineage>
        <taxon>Eukaryota</taxon>
        <taxon>Haptista</taxon>
        <taxon>Haptophyta</taxon>
        <taxon>Prymnesiophyceae</taxon>
        <taxon>Prymnesiales</taxon>
        <taxon>Prymnesiaceae</taxon>
        <taxon>Prymnesium</taxon>
    </lineage>
</organism>
<accession>A0AB34IP53</accession>
<name>A0AB34IP53_PRYPA</name>